<proteinExistence type="predicted"/>
<sequence length="63" mass="6477">MVSEQEAAGAARADEVLRSEAAPGAEGADEGPESVPPKAWVTLVLFAAFVVAFGTCASTFMFD</sequence>
<dbReference type="Proteomes" id="UP000238650">
    <property type="component" value="Unassembled WGS sequence"/>
</dbReference>
<keyword evidence="2" id="KW-1133">Transmembrane helix</keyword>
<dbReference type="EMBL" id="MWZD01000013">
    <property type="protein sequence ID" value="PRI11968.1"/>
    <property type="molecule type" value="Genomic_DNA"/>
</dbReference>
<evidence type="ECO:0000256" key="1">
    <source>
        <dbReference type="SAM" id="MobiDB-lite"/>
    </source>
</evidence>
<protein>
    <submittedName>
        <fullName evidence="3">Uncharacterized protein</fullName>
    </submittedName>
</protein>
<feature type="region of interest" description="Disordered" evidence="1">
    <location>
        <begin position="1"/>
        <end position="34"/>
    </location>
</feature>
<evidence type="ECO:0000313" key="4">
    <source>
        <dbReference type="Proteomes" id="UP000238650"/>
    </source>
</evidence>
<feature type="transmembrane region" description="Helical" evidence="2">
    <location>
        <begin position="39"/>
        <end position="62"/>
    </location>
</feature>
<gene>
    <name evidence="3" type="ORF">B4915_02535</name>
</gene>
<name>A0A2S9QQV7_9MICO</name>
<evidence type="ECO:0000256" key="2">
    <source>
        <dbReference type="SAM" id="Phobius"/>
    </source>
</evidence>
<keyword evidence="4" id="KW-1185">Reference proteome</keyword>
<accession>A0A2S9QQV7</accession>
<dbReference type="AlphaFoldDB" id="A0A2S9QQV7"/>
<organism evidence="3 4">
    <name type="scientific">Leucobacter massiliensis</name>
    <dbReference type="NCBI Taxonomy" id="1686285"/>
    <lineage>
        <taxon>Bacteria</taxon>
        <taxon>Bacillati</taxon>
        <taxon>Actinomycetota</taxon>
        <taxon>Actinomycetes</taxon>
        <taxon>Micrococcales</taxon>
        <taxon>Microbacteriaceae</taxon>
        <taxon>Leucobacter</taxon>
    </lineage>
</organism>
<comment type="caution">
    <text evidence="3">The sequence shown here is derived from an EMBL/GenBank/DDBJ whole genome shotgun (WGS) entry which is preliminary data.</text>
</comment>
<keyword evidence="2" id="KW-0812">Transmembrane</keyword>
<keyword evidence="2" id="KW-0472">Membrane</keyword>
<evidence type="ECO:0000313" key="3">
    <source>
        <dbReference type="EMBL" id="PRI11968.1"/>
    </source>
</evidence>
<reference evidence="3 4" key="1">
    <citation type="journal article" date="2017" name="New Microbes New Infect">
        <title>Genome sequence of 'Leucobacter massiliensis' sp. nov. isolated from human pharynx after travel to the 2014 Hajj.</title>
        <authorList>
            <person name="Leangapichart T."/>
            <person name="Gautret P."/>
            <person name="Nguyen T.T."/>
            <person name="Armstrong N."/>
            <person name="Rolain J.M."/>
        </authorList>
    </citation>
    <scope>NUCLEOTIDE SEQUENCE [LARGE SCALE GENOMIC DNA]</scope>
    <source>
        <strain evidence="3 4">122RC15</strain>
    </source>
</reference>